<dbReference type="CDD" id="cd01832">
    <property type="entry name" value="SGNH_hydrolase_like_1"/>
    <property type="match status" value="1"/>
</dbReference>
<dbReference type="EMBL" id="CCSD01000088">
    <property type="protein sequence ID" value="CDZ90583.1"/>
    <property type="molecule type" value="Genomic_DNA"/>
</dbReference>
<dbReference type="OrthoDB" id="3474033at2"/>
<dbReference type="SUPFAM" id="SSF52266">
    <property type="entry name" value="SGNH hydrolase"/>
    <property type="match status" value="1"/>
</dbReference>
<evidence type="ECO:0000313" key="3">
    <source>
        <dbReference type="Proteomes" id="UP000042997"/>
    </source>
</evidence>
<sequence>MLIRMTTVSKPLTEDTDPHVLPPATAAAMLEGAPWKRYAVFGDSLSVGAGDPTPGYDNLGWPARVERVLRMVEPDLRYLNTARIGATTAQALEEQAKRIAAFEPDLLHVNSGANDLLRRNPDWHRIEDGLRTMYTWAAGTGAQLSVLTLGRAFVIPAFPDWTERVARLNDITRKLAREFDAVLADSWDHPLNDRENLLSEDKIHFATTGQAVLATLVLEQLAARVGADRT</sequence>
<evidence type="ECO:0000313" key="2">
    <source>
        <dbReference type="EMBL" id="CDZ90583.1"/>
    </source>
</evidence>
<dbReference type="GO" id="GO:0016787">
    <property type="term" value="F:hydrolase activity"/>
    <property type="evidence" value="ECO:0007669"/>
    <property type="project" value="UniProtKB-KW"/>
</dbReference>
<proteinExistence type="predicted"/>
<organism evidence="2 3">
    <name type="scientific">Rhodococcus ruber</name>
    <dbReference type="NCBI Taxonomy" id="1830"/>
    <lineage>
        <taxon>Bacteria</taxon>
        <taxon>Bacillati</taxon>
        <taxon>Actinomycetota</taxon>
        <taxon>Actinomycetes</taxon>
        <taxon>Mycobacteriales</taxon>
        <taxon>Nocardiaceae</taxon>
        <taxon>Rhodococcus</taxon>
    </lineage>
</organism>
<protein>
    <submittedName>
        <fullName evidence="2">Putative GDSL-like lipase/acylhydrolase</fullName>
    </submittedName>
</protein>
<reference evidence="2 3" key="1">
    <citation type="journal article" date="2014" name="Genome Announc.">
        <title>Draft Genome Sequence of Propane- and Butane-Oxidizing Actinobacterium Rhodococcus ruber IEGM 231.</title>
        <authorList>
            <person name="Ivshina I.B."/>
            <person name="Kuyukina M.S."/>
            <person name="Krivoruchko A.V."/>
            <person name="Barbe V."/>
            <person name="Fischer C."/>
        </authorList>
    </citation>
    <scope>NUCLEOTIDE SEQUENCE [LARGE SCALE GENOMIC DNA]</scope>
</reference>
<feature type="domain" description="SGNH hydrolase-type esterase" evidence="1">
    <location>
        <begin position="40"/>
        <end position="211"/>
    </location>
</feature>
<dbReference type="Proteomes" id="UP000042997">
    <property type="component" value="Unassembled WGS sequence"/>
</dbReference>
<dbReference type="PANTHER" id="PTHR43784">
    <property type="entry name" value="GDSL-LIKE LIPASE/ACYLHYDROLASE, PUTATIVE (AFU_ORTHOLOGUE AFUA_2G00820)-RELATED"/>
    <property type="match status" value="1"/>
</dbReference>
<dbReference type="InterPro" id="IPR036514">
    <property type="entry name" value="SGNH_hydro_sf"/>
</dbReference>
<dbReference type="InterPro" id="IPR013830">
    <property type="entry name" value="SGNH_hydro"/>
</dbReference>
<dbReference type="eggNOG" id="COG2755">
    <property type="taxonomic scope" value="Bacteria"/>
</dbReference>
<dbReference type="Pfam" id="PF13472">
    <property type="entry name" value="Lipase_GDSL_2"/>
    <property type="match status" value="1"/>
</dbReference>
<name>A0A098BPK7_9NOCA</name>
<accession>A0A098BPK7</accession>
<gene>
    <name evidence="2" type="ORF">RHRU231_740026</name>
</gene>
<keyword evidence="2" id="KW-0378">Hydrolase</keyword>
<dbReference type="PANTHER" id="PTHR43784:SF2">
    <property type="entry name" value="GDSL-LIKE LIPASE_ACYLHYDROLASE, PUTATIVE (AFU_ORTHOLOGUE AFUA_2G00820)-RELATED"/>
    <property type="match status" value="1"/>
</dbReference>
<dbReference type="AlphaFoldDB" id="A0A098BPK7"/>
<dbReference type="InterPro" id="IPR053140">
    <property type="entry name" value="GDSL_Rv0518-like"/>
</dbReference>
<evidence type="ECO:0000259" key="1">
    <source>
        <dbReference type="Pfam" id="PF13472"/>
    </source>
</evidence>
<dbReference type="Gene3D" id="3.40.50.1110">
    <property type="entry name" value="SGNH hydrolase"/>
    <property type="match status" value="1"/>
</dbReference>